<reference evidence="1 2" key="1">
    <citation type="submission" date="2021-04" db="EMBL/GenBank/DDBJ databases">
        <authorList>
            <person name="Tang X."/>
            <person name="Zhou X."/>
            <person name="Chen X."/>
            <person name="Cernava T."/>
            <person name="Zhang C."/>
        </authorList>
    </citation>
    <scope>NUCLEOTIDE SEQUENCE [LARGE SCALE GENOMIC DNA]</scope>
    <source>
        <strain evidence="1 2">BH-SS-21</strain>
    </source>
</reference>
<dbReference type="Proteomes" id="UP000677413">
    <property type="component" value="Unassembled WGS sequence"/>
</dbReference>
<proteinExistence type="predicted"/>
<protein>
    <submittedName>
        <fullName evidence="1">Uncharacterized protein</fullName>
    </submittedName>
</protein>
<sequence>MAEQETRQMLPEVQKYLASIEAATAARQEALREVHAKYAGRYVDTKDGQLQLAAYNQASNTAYDACEEARTAAWEALTTSDDPLVKWIAKNCANYRSEAQHVLTALPATVEELDAVAASNDWCPVWAEFRQQAMDAEVIPDPNRLIAAREALFECIDREGCCPMRATSRSRIDTALDALIEESVRAAASATGRMSPQPA</sequence>
<evidence type="ECO:0000313" key="1">
    <source>
        <dbReference type="EMBL" id="MBQ0850187.1"/>
    </source>
</evidence>
<accession>A0A940XT94</accession>
<dbReference type="RefSeq" id="WP_210884139.1">
    <property type="nucleotide sequence ID" value="NZ_JAGPYQ010000001.1"/>
</dbReference>
<gene>
    <name evidence="1" type="ORF">J8N05_18480</name>
</gene>
<name>A0A940XT94_9ACTN</name>
<keyword evidence="2" id="KW-1185">Reference proteome</keyword>
<comment type="caution">
    <text evidence="1">The sequence shown here is derived from an EMBL/GenBank/DDBJ whole genome shotgun (WGS) entry which is preliminary data.</text>
</comment>
<dbReference type="EMBL" id="JAGPYQ010000001">
    <property type="protein sequence ID" value="MBQ0850187.1"/>
    <property type="molecule type" value="Genomic_DNA"/>
</dbReference>
<evidence type="ECO:0000313" key="2">
    <source>
        <dbReference type="Proteomes" id="UP000677413"/>
    </source>
</evidence>
<organism evidence="1 2">
    <name type="scientific">Streptomyces liliiviolaceus</name>
    <dbReference type="NCBI Taxonomy" id="2823109"/>
    <lineage>
        <taxon>Bacteria</taxon>
        <taxon>Bacillati</taxon>
        <taxon>Actinomycetota</taxon>
        <taxon>Actinomycetes</taxon>
        <taxon>Kitasatosporales</taxon>
        <taxon>Streptomycetaceae</taxon>
        <taxon>Streptomyces</taxon>
    </lineage>
</organism>
<dbReference type="AlphaFoldDB" id="A0A940XT94"/>